<protein>
    <submittedName>
        <fullName evidence="14">ATP-binding cassette domain-containing protein</fullName>
    </submittedName>
</protein>
<evidence type="ECO:0000256" key="9">
    <source>
        <dbReference type="ARBA" id="ARBA00022967"/>
    </source>
</evidence>
<dbReference type="SUPFAM" id="SSF52540">
    <property type="entry name" value="P-loop containing nucleoside triphosphate hydrolases"/>
    <property type="match status" value="1"/>
</dbReference>
<dbReference type="PROSITE" id="PS50893">
    <property type="entry name" value="ABC_TRANSPORTER_2"/>
    <property type="match status" value="1"/>
</dbReference>
<evidence type="ECO:0000313" key="15">
    <source>
        <dbReference type="Proteomes" id="UP000293568"/>
    </source>
</evidence>
<keyword evidence="5" id="KW-1003">Cell membrane</keyword>
<keyword evidence="10 12" id="KW-1133">Transmembrane helix</keyword>
<dbReference type="GO" id="GO:0005886">
    <property type="term" value="C:plasma membrane"/>
    <property type="evidence" value="ECO:0007669"/>
    <property type="project" value="UniProtKB-SubCell"/>
</dbReference>
<evidence type="ECO:0000256" key="12">
    <source>
        <dbReference type="SAM" id="Phobius"/>
    </source>
</evidence>
<dbReference type="GO" id="GO:0005524">
    <property type="term" value="F:ATP binding"/>
    <property type="evidence" value="ECO:0007669"/>
    <property type="project" value="UniProtKB-KW"/>
</dbReference>
<comment type="subcellular location">
    <subcellularLocation>
        <location evidence="2">Cell membrane</location>
        <topology evidence="2">Peripheral membrane protein</topology>
    </subcellularLocation>
    <subcellularLocation>
        <location evidence="1">Membrane</location>
        <topology evidence="1">Multi-pass membrane protein</topology>
    </subcellularLocation>
</comment>
<dbReference type="Pfam" id="PF00005">
    <property type="entry name" value="ABC_tran"/>
    <property type="match status" value="1"/>
</dbReference>
<reference evidence="14 15" key="1">
    <citation type="submission" date="2019-01" db="EMBL/GenBank/DDBJ databases">
        <title>Genome sequencing of strain FW100M-2.</title>
        <authorList>
            <person name="Heo J."/>
            <person name="Kim S.-J."/>
            <person name="Kim J.-S."/>
            <person name="Hong S.-B."/>
            <person name="Kwon S.-W."/>
        </authorList>
    </citation>
    <scope>NUCLEOTIDE SEQUENCE [LARGE SCALE GENOMIC DNA]</scope>
    <source>
        <strain evidence="14 15">FW100M-2</strain>
    </source>
</reference>
<accession>A0A4P6ETB7</accession>
<dbReference type="CDD" id="cd16914">
    <property type="entry name" value="EcfT"/>
    <property type="match status" value="1"/>
</dbReference>
<evidence type="ECO:0000256" key="5">
    <source>
        <dbReference type="ARBA" id="ARBA00022475"/>
    </source>
</evidence>
<feature type="transmembrane region" description="Helical" evidence="12">
    <location>
        <begin position="440"/>
        <end position="459"/>
    </location>
</feature>
<evidence type="ECO:0000313" key="14">
    <source>
        <dbReference type="EMBL" id="QAY65675.1"/>
    </source>
</evidence>
<keyword evidence="15" id="KW-1185">Reference proteome</keyword>
<dbReference type="InterPro" id="IPR050095">
    <property type="entry name" value="ECF_ABC_transporter_ATP-bd"/>
</dbReference>
<keyword evidence="4" id="KW-0813">Transport</keyword>
<feature type="transmembrane region" description="Helical" evidence="12">
    <location>
        <begin position="361"/>
        <end position="389"/>
    </location>
</feature>
<evidence type="ECO:0000256" key="3">
    <source>
        <dbReference type="ARBA" id="ARBA00005417"/>
    </source>
</evidence>
<dbReference type="RefSeq" id="WP_129438463.1">
    <property type="nucleotide sequence ID" value="NZ_CP035492.1"/>
</dbReference>
<dbReference type="PANTHER" id="PTHR43553:SF1">
    <property type="entry name" value="ABC TRANSPORTER I FAMILY MEMBER 11, CHLOROPLASTIC"/>
    <property type="match status" value="1"/>
</dbReference>
<proteinExistence type="inferred from homology"/>
<keyword evidence="9" id="KW-1278">Translocase</keyword>
<evidence type="ECO:0000256" key="6">
    <source>
        <dbReference type="ARBA" id="ARBA00022692"/>
    </source>
</evidence>
<evidence type="ECO:0000256" key="10">
    <source>
        <dbReference type="ARBA" id="ARBA00022989"/>
    </source>
</evidence>
<evidence type="ECO:0000256" key="1">
    <source>
        <dbReference type="ARBA" id="ARBA00004141"/>
    </source>
</evidence>
<evidence type="ECO:0000256" key="4">
    <source>
        <dbReference type="ARBA" id="ARBA00022448"/>
    </source>
</evidence>
<dbReference type="InterPro" id="IPR027417">
    <property type="entry name" value="P-loop_NTPase"/>
</dbReference>
<keyword evidence="6 12" id="KW-0812">Transmembrane</keyword>
<dbReference type="Gene3D" id="3.40.50.300">
    <property type="entry name" value="P-loop containing nucleotide triphosphate hydrolases"/>
    <property type="match status" value="1"/>
</dbReference>
<dbReference type="SMART" id="SM00382">
    <property type="entry name" value="AAA"/>
    <property type="match status" value="1"/>
</dbReference>
<gene>
    <name evidence="14" type="ORF">ET464_04030</name>
</gene>
<comment type="similarity">
    <text evidence="3">Belongs to the ABC transporter superfamily.</text>
</comment>
<keyword evidence="11 12" id="KW-0472">Membrane</keyword>
<organism evidence="14 15">
    <name type="scientific">Paenibacillus protaetiae</name>
    <dbReference type="NCBI Taxonomy" id="2509456"/>
    <lineage>
        <taxon>Bacteria</taxon>
        <taxon>Bacillati</taxon>
        <taxon>Bacillota</taxon>
        <taxon>Bacilli</taxon>
        <taxon>Bacillales</taxon>
        <taxon>Paenibacillaceae</taxon>
        <taxon>Paenibacillus</taxon>
    </lineage>
</organism>
<sequence>MADWLLDQVVVKSGEGHTLLQTDKVTIRAGGITLITGPNGAGKTTLLEAMAGLRLLTEGRIWLGEAPLWLPEKRNRLNREVLLGFGIAMQHSDAQWFHGTVREELSYSAKPYRKAEKDWDMRMEATLLHTGLSLDMLERDPWSLSGGEQKRLSIACLLVCEPEWLLLDEPAAGLDAEGISRLAGLLAAHKAAGGGAVVITHDLDALLPVADTVIAVDGGTVCEAASAADWAAAHPAAAPQALRALAQLRAAGLLPPQPEGASGVPLWPAPRELAAALAGRLAQRPAAALAPPARGARAAAGAEGAYAAPPAAAPRATRGMAALPAAAAHSAEGARAAVRGVARARAPIAERFDPRTLVASLLLFSTALLTGNGWLTTAAGAAAVLAALVPLRAAVKPWLGVIRAYVLLVLIMGLIAGIHFMPLSFDMDRALSSVHQMVKLLLVMMLGMPFMSLMTPFRLQRAIEQTFGRLAWYGFPVTPIALTVTLMFRFIPLLSREWGRFTLIAHARGKHGGKPGSMPLKQIAPAFIPYLRSILRMAEQLADALEARGIGHPNARPTQGFKLAFTRQDGYLFAASAIASIILVLFEQL</sequence>
<evidence type="ECO:0000256" key="2">
    <source>
        <dbReference type="ARBA" id="ARBA00004202"/>
    </source>
</evidence>
<feature type="domain" description="ABC transporter" evidence="13">
    <location>
        <begin position="5"/>
        <end position="243"/>
    </location>
</feature>
<dbReference type="OrthoDB" id="2035889at2"/>
<dbReference type="InterPro" id="IPR003593">
    <property type="entry name" value="AAA+_ATPase"/>
</dbReference>
<dbReference type="Pfam" id="PF02361">
    <property type="entry name" value="CbiQ"/>
    <property type="match status" value="1"/>
</dbReference>
<dbReference type="KEGG" id="pprt:ET464_04030"/>
<dbReference type="GO" id="GO:0042626">
    <property type="term" value="F:ATPase-coupled transmembrane transporter activity"/>
    <property type="evidence" value="ECO:0007669"/>
    <property type="project" value="TreeGrafter"/>
</dbReference>
<dbReference type="InterPro" id="IPR017871">
    <property type="entry name" value="ABC_transporter-like_CS"/>
</dbReference>
<keyword evidence="8 14" id="KW-0067">ATP-binding</keyword>
<feature type="transmembrane region" description="Helical" evidence="12">
    <location>
        <begin position="401"/>
        <end position="420"/>
    </location>
</feature>
<evidence type="ECO:0000256" key="7">
    <source>
        <dbReference type="ARBA" id="ARBA00022741"/>
    </source>
</evidence>
<dbReference type="InterPro" id="IPR003439">
    <property type="entry name" value="ABC_transporter-like_ATP-bd"/>
</dbReference>
<dbReference type="PROSITE" id="PS00211">
    <property type="entry name" value="ABC_TRANSPORTER_1"/>
    <property type="match status" value="1"/>
</dbReference>
<keyword evidence="7" id="KW-0547">Nucleotide-binding</keyword>
<dbReference type="InterPro" id="IPR003339">
    <property type="entry name" value="ABC/ECF_trnsptr_transmembrane"/>
</dbReference>
<dbReference type="GO" id="GO:0016887">
    <property type="term" value="F:ATP hydrolysis activity"/>
    <property type="evidence" value="ECO:0007669"/>
    <property type="project" value="InterPro"/>
</dbReference>
<dbReference type="AlphaFoldDB" id="A0A4P6ETB7"/>
<name>A0A4P6ETB7_9BACL</name>
<dbReference type="PANTHER" id="PTHR43553">
    <property type="entry name" value="HEAVY METAL TRANSPORTER"/>
    <property type="match status" value="1"/>
</dbReference>
<feature type="transmembrane region" description="Helical" evidence="12">
    <location>
        <begin position="570"/>
        <end position="586"/>
    </location>
</feature>
<feature type="transmembrane region" description="Helical" evidence="12">
    <location>
        <begin position="471"/>
        <end position="491"/>
    </location>
</feature>
<evidence type="ECO:0000259" key="13">
    <source>
        <dbReference type="PROSITE" id="PS50893"/>
    </source>
</evidence>
<evidence type="ECO:0000256" key="8">
    <source>
        <dbReference type="ARBA" id="ARBA00022840"/>
    </source>
</evidence>
<evidence type="ECO:0000256" key="11">
    <source>
        <dbReference type="ARBA" id="ARBA00023136"/>
    </source>
</evidence>
<dbReference type="CDD" id="cd03225">
    <property type="entry name" value="ABC_cobalt_CbiO_domain1"/>
    <property type="match status" value="1"/>
</dbReference>
<dbReference type="Proteomes" id="UP000293568">
    <property type="component" value="Chromosome"/>
</dbReference>
<dbReference type="InterPro" id="IPR015856">
    <property type="entry name" value="ABC_transpr_CbiO/EcfA_su"/>
</dbReference>
<dbReference type="EMBL" id="CP035492">
    <property type="protein sequence ID" value="QAY65675.1"/>
    <property type="molecule type" value="Genomic_DNA"/>
</dbReference>